<proteinExistence type="predicted"/>
<comment type="caution">
    <text evidence="2">The sequence shown here is derived from an EMBL/GenBank/DDBJ whole genome shotgun (WGS) entry which is preliminary data.</text>
</comment>
<evidence type="ECO:0000256" key="1">
    <source>
        <dbReference type="SAM" id="MobiDB-lite"/>
    </source>
</evidence>
<name>A0A8X6GQF9_TRICU</name>
<dbReference type="AlphaFoldDB" id="A0A8X6GQF9"/>
<feature type="compositionally biased region" description="Basic and acidic residues" evidence="1">
    <location>
        <begin position="479"/>
        <end position="501"/>
    </location>
</feature>
<keyword evidence="3" id="KW-1185">Reference proteome</keyword>
<dbReference type="EMBL" id="BMAO01036224">
    <property type="protein sequence ID" value="GFR08983.1"/>
    <property type="molecule type" value="Genomic_DNA"/>
</dbReference>
<organism evidence="2 3">
    <name type="scientific">Trichonephila clavata</name>
    <name type="common">Joro spider</name>
    <name type="synonym">Nephila clavata</name>
    <dbReference type="NCBI Taxonomy" id="2740835"/>
    <lineage>
        <taxon>Eukaryota</taxon>
        <taxon>Metazoa</taxon>
        <taxon>Ecdysozoa</taxon>
        <taxon>Arthropoda</taxon>
        <taxon>Chelicerata</taxon>
        <taxon>Arachnida</taxon>
        <taxon>Araneae</taxon>
        <taxon>Araneomorphae</taxon>
        <taxon>Entelegynae</taxon>
        <taxon>Araneoidea</taxon>
        <taxon>Nephilidae</taxon>
        <taxon>Trichonephila</taxon>
    </lineage>
</organism>
<feature type="compositionally biased region" description="Low complexity" evidence="1">
    <location>
        <begin position="590"/>
        <end position="599"/>
    </location>
</feature>
<feature type="region of interest" description="Disordered" evidence="1">
    <location>
        <begin position="479"/>
        <end position="502"/>
    </location>
</feature>
<feature type="region of interest" description="Disordered" evidence="1">
    <location>
        <begin position="548"/>
        <end position="599"/>
    </location>
</feature>
<evidence type="ECO:0000313" key="2">
    <source>
        <dbReference type="EMBL" id="GFR08983.1"/>
    </source>
</evidence>
<gene>
    <name evidence="2" type="ORF">TNCT_145581</name>
</gene>
<dbReference type="Proteomes" id="UP000887116">
    <property type="component" value="Unassembled WGS sequence"/>
</dbReference>
<accession>A0A8X6GQF9</accession>
<evidence type="ECO:0000313" key="3">
    <source>
        <dbReference type="Proteomes" id="UP000887116"/>
    </source>
</evidence>
<sequence>MEWRRRGRNPLEQEIEEDYRENNFNKVSPEKRDIVKIRSSTYGRNPEWTADELLALQIAQCEAQAEYKKRFLNQISSEKRGSGKIRSSTYRQITEWTEDELIAFQTSQCEEEAAYRENNLNQVKREKRDSEKIRSSTYRQSPDWTEDELIAFETSQCEAKAEYKEHFLNQISSEKRGSGKEEEAAYRIRSSTYRQSPDWTEDELIAFQTSQCEEEAEYRENNLNQVKCVKRDSGKEAEKEYRENFPKKFTPEKGGSEKNIEYWGVPVKPNKIDKGKERESIGNRMITELSQESRKKSLRFSKEELKRFEKCGYFTTPVGSSSGMIRSSTYRQITEWTEDELIAFQTSQCEEEAAYRENNLNQVKREKRDSEKIRSSTYRQSPDWTEDELIAFETSQCEAKAEYKEHFLNQISSEKRGSGKEEEAAYRIRSSTYRQSPDWTEDELIAFQTSQCEEEAEYRENNLNQVKCVKRDSGKEAEKEYRENFPKKFTPEKGGSEKNIEKWGVPVKPNKIDKGKELKRFEKCGYFTTPVGSSSGMELGLLRKTLIPEISSNWRGKETETTEEEEEDSKHSSTPVTPTESDGEEEEVTEVQVCSVTSK</sequence>
<protein>
    <submittedName>
        <fullName evidence="2">Uncharacterized protein</fullName>
    </submittedName>
</protein>
<reference evidence="2" key="1">
    <citation type="submission" date="2020-07" db="EMBL/GenBank/DDBJ databases">
        <title>Multicomponent nature underlies the extraordinary mechanical properties of spider dragline silk.</title>
        <authorList>
            <person name="Kono N."/>
            <person name="Nakamura H."/>
            <person name="Mori M."/>
            <person name="Yoshida Y."/>
            <person name="Ohtoshi R."/>
            <person name="Malay A.D."/>
            <person name="Moran D.A.P."/>
            <person name="Tomita M."/>
            <person name="Numata K."/>
            <person name="Arakawa K."/>
        </authorList>
    </citation>
    <scope>NUCLEOTIDE SEQUENCE</scope>
</reference>